<dbReference type="Gene3D" id="3.20.80.10">
    <property type="entry name" value="Regulatory factor, effector binding domain"/>
    <property type="match status" value="1"/>
</dbReference>
<dbReference type="InterPro" id="IPR009061">
    <property type="entry name" value="DNA-bd_dom_put_sf"/>
</dbReference>
<dbReference type="Pfam" id="PF13411">
    <property type="entry name" value="MerR_1"/>
    <property type="match status" value="1"/>
</dbReference>
<dbReference type="PROSITE" id="PS50937">
    <property type="entry name" value="HTH_MERR_2"/>
    <property type="match status" value="1"/>
</dbReference>
<proteinExistence type="predicted"/>
<dbReference type="PANTHER" id="PTHR30204:SF97">
    <property type="entry name" value="MERR FAMILY REGULATORY PROTEIN"/>
    <property type="match status" value="1"/>
</dbReference>
<organism evidence="3 4">
    <name type="scientific">Demequina sediminis</name>
    <dbReference type="NCBI Taxonomy" id="1930058"/>
    <lineage>
        <taxon>Bacteria</taxon>
        <taxon>Bacillati</taxon>
        <taxon>Actinomycetota</taxon>
        <taxon>Actinomycetes</taxon>
        <taxon>Micrococcales</taxon>
        <taxon>Demequinaceae</taxon>
        <taxon>Demequina</taxon>
    </lineage>
</organism>
<protein>
    <recommendedName>
        <fullName evidence="2">HTH merR-type domain-containing protein</fullName>
    </recommendedName>
</protein>
<gene>
    <name evidence="3" type="ORF">Lsed01_02014</name>
</gene>
<dbReference type="RefSeq" id="WP_345379925.1">
    <property type="nucleotide sequence ID" value="NZ_BAABRR010000011.1"/>
</dbReference>
<sequence>MYTIGEFAALGRVSLRMLRHYDATGLLTPASIDPHNGYRRYAIHQLPQLLRIVELRQLGVGLARIADVIAADDQDAALHAVLTERRSELEASVADDRARIARIERRLLALEGTTMSDVIYRSVEPVTVYAAHEYAQGMGPENVGPVVGPLIERLDRALAAAGRPCLEPGIFWYDAEPDDRFSVHVSYTAEAQPVAGPGYDVVALPAMPTAATLLHRGDMTGIGESWSALMERIAADGYRVVGAAREVYLEADGHVPGPDWVTELQVPVERV</sequence>
<evidence type="ECO:0000313" key="4">
    <source>
        <dbReference type="Proteomes" id="UP001426770"/>
    </source>
</evidence>
<dbReference type="InterPro" id="IPR047057">
    <property type="entry name" value="MerR_fam"/>
</dbReference>
<evidence type="ECO:0000313" key="3">
    <source>
        <dbReference type="EMBL" id="GAA5519563.1"/>
    </source>
</evidence>
<dbReference type="SUPFAM" id="SSF46955">
    <property type="entry name" value="Putative DNA-binding domain"/>
    <property type="match status" value="1"/>
</dbReference>
<dbReference type="Proteomes" id="UP001426770">
    <property type="component" value="Unassembled WGS sequence"/>
</dbReference>
<dbReference type="InterPro" id="IPR011256">
    <property type="entry name" value="Reg_factor_effector_dom_sf"/>
</dbReference>
<dbReference type="SUPFAM" id="SSF55136">
    <property type="entry name" value="Probable bacterial effector-binding domain"/>
    <property type="match status" value="1"/>
</dbReference>
<dbReference type="EMBL" id="BAABRR010000011">
    <property type="protein sequence ID" value="GAA5519563.1"/>
    <property type="molecule type" value="Genomic_DNA"/>
</dbReference>
<dbReference type="SMART" id="SM00422">
    <property type="entry name" value="HTH_MERR"/>
    <property type="match status" value="1"/>
</dbReference>
<evidence type="ECO:0000256" key="1">
    <source>
        <dbReference type="ARBA" id="ARBA00023125"/>
    </source>
</evidence>
<dbReference type="InterPro" id="IPR029442">
    <property type="entry name" value="GyrI-like"/>
</dbReference>
<feature type="domain" description="HTH merR-type" evidence="2">
    <location>
        <begin position="1"/>
        <end position="71"/>
    </location>
</feature>
<dbReference type="InterPro" id="IPR000551">
    <property type="entry name" value="MerR-type_HTH_dom"/>
</dbReference>
<dbReference type="CDD" id="cd01107">
    <property type="entry name" value="HTH_BmrR"/>
    <property type="match status" value="1"/>
</dbReference>
<dbReference type="InterPro" id="IPR010499">
    <property type="entry name" value="AraC_E-bd"/>
</dbReference>
<name>A0ABP9WIA0_9MICO</name>
<evidence type="ECO:0000259" key="2">
    <source>
        <dbReference type="PROSITE" id="PS50937"/>
    </source>
</evidence>
<dbReference type="Pfam" id="PF06445">
    <property type="entry name" value="GyrI-like"/>
    <property type="match status" value="1"/>
</dbReference>
<accession>A0ABP9WIA0</accession>
<comment type="caution">
    <text evidence="3">The sequence shown here is derived from an EMBL/GenBank/DDBJ whole genome shotgun (WGS) entry which is preliminary data.</text>
</comment>
<keyword evidence="4" id="KW-1185">Reference proteome</keyword>
<dbReference type="PANTHER" id="PTHR30204">
    <property type="entry name" value="REDOX-CYCLING DRUG-SENSING TRANSCRIPTIONAL ACTIVATOR SOXR"/>
    <property type="match status" value="1"/>
</dbReference>
<keyword evidence="1" id="KW-0238">DNA-binding</keyword>
<dbReference type="SMART" id="SM00871">
    <property type="entry name" value="AraC_E_bind"/>
    <property type="match status" value="1"/>
</dbReference>
<dbReference type="Gene3D" id="1.10.1660.10">
    <property type="match status" value="1"/>
</dbReference>
<reference evidence="3 4" key="1">
    <citation type="submission" date="2024-02" db="EMBL/GenBank/DDBJ databases">
        <title>Lysinimicrobium sediminis NBRC 112286.</title>
        <authorList>
            <person name="Ichikawa N."/>
            <person name="Katano-Makiyama Y."/>
            <person name="Hidaka K."/>
        </authorList>
    </citation>
    <scope>NUCLEOTIDE SEQUENCE [LARGE SCALE GENOMIC DNA]</scope>
    <source>
        <strain evidence="3 4">NBRC 112286</strain>
    </source>
</reference>